<name>A0ABQ0S7N1_9PSEU</name>
<reference evidence="2 3" key="1">
    <citation type="submission" date="2019-06" db="EMBL/GenBank/DDBJ databases">
        <title>Whole genome shotgun sequence of Pseudonocardia saturnea NBRC 14499.</title>
        <authorList>
            <person name="Hosoyama A."/>
            <person name="Uohara A."/>
            <person name="Ohji S."/>
            <person name="Ichikawa N."/>
        </authorList>
    </citation>
    <scope>NUCLEOTIDE SEQUENCE [LARGE SCALE GENOMIC DNA]</scope>
    <source>
        <strain evidence="2 3">NBRC 14499</strain>
    </source>
</reference>
<organism evidence="2 3">
    <name type="scientific">Pseudonocardia saturnea</name>
    <dbReference type="NCBI Taxonomy" id="33909"/>
    <lineage>
        <taxon>Bacteria</taxon>
        <taxon>Bacillati</taxon>
        <taxon>Actinomycetota</taxon>
        <taxon>Actinomycetes</taxon>
        <taxon>Pseudonocardiales</taxon>
        <taxon>Pseudonocardiaceae</taxon>
        <taxon>Pseudonocardia</taxon>
    </lineage>
</organism>
<feature type="compositionally biased region" description="Low complexity" evidence="1">
    <location>
        <begin position="134"/>
        <end position="143"/>
    </location>
</feature>
<accession>A0ABQ0S7N1</accession>
<gene>
    <name evidence="2" type="ORF">PSA01_59460</name>
</gene>
<comment type="caution">
    <text evidence="2">The sequence shown here is derived from an EMBL/GenBank/DDBJ whole genome shotgun (WGS) entry which is preliminary data.</text>
</comment>
<protein>
    <submittedName>
        <fullName evidence="2">Uncharacterized protein</fullName>
    </submittedName>
</protein>
<evidence type="ECO:0000256" key="1">
    <source>
        <dbReference type="SAM" id="MobiDB-lite"/>
    </source>
</evidence>
<dbReference type="RefSeq" id="WP_174824399.1">
    <property type="nucleotide sequence ID" value="NZ_BJNH01000097.1"/>
</dbReference>
<evidence type="ECO:0000313" key="3">
    <source>
        <dbReference type="Proteomes" id="UP000320693"/>
    </source>
</evidence>
<dbReference type="Proteomes" id="UP000320693">
    <property type="component" value="Unassembled WGS sequence"/>
</dbReference>
<dbReference type="EMBL" id="BJNH01000097">
    <property type="protein sequence ID" value="GEC28917.1"/>
    <property type="molecule type" value="Genomic_DNA"/>
</dbReference>
<sequence>MPRQVTVHVITNLVASLDRCGQAAPMEVLRVDPRDQRWECDTPTYRVYFYEGTSSDEYEIRGANDVHAVIRWAESDRTQRPYVLYVRVDQDGLGLVRLAGRDPNANPGGSANIAITTYGTGADDAHLPKEQRLRGSPTRSRTSPLPPSPADRPRGS</sequence>
<feature type="region of interest" description="Disordered" evidence="1">
    <location>
        <begin position="102"/>
        <end position="156"/>
    </location>
</feature>
<proteinExistence type="predicted"/>
<feature type="compositionally biased region" description="Basic and acidic residues" evidence="1">
    <location>
        <begin position="123"/>
        <end position="133"/>
    </location>
</feature>
<keyword evidence="3" id="KW-1185">Reference proteome</keyword>
<evidence type="ECO:0000313" key="2">
    <source>
        <dbReference type="EMBL" id="GEC28917.1"/>
    </source>
</evidence>
<feature type="compositionally biased region" description="Polar residues" evidence="1">
    <location>
        <begin position="107"/>
        <end position="119"/>
    </location>
</feature>